<evidence type="ECO:0000256" key="2">
    <source>
        <dbReference type="ARBA" id="ARBA00021714"/>
    </source>
</evidence>
<dbReference type="NCBIfam" id="TIGR01103">
    <property type="entry name" value="fliP"/>
    <property type="match status" value="1"/>
</dbReference>
<evidence type="ECO:0000256" key="12">
    <source>
        <dbReference type="RuleBase" id="RU362069"/>
    </source>
</evidence>
<keyword evidence="3 12" id="KW-0813">Transport</keyword>
<dbReference type="GeneID" id="66301236"/>
<dbReference type="STRING" id="1351755.CCH01_08880"/>
<dbReference type="PANTHER" id="PTHR30587:SF0">
    <property type="entry name" value="FLAGELLAR BIOSYNTHETIC PROTEIN FLIP"/>
    <property type="match status" value="1"/>
</dbReference>
<dbReference type="InterPro" id="IPR005837">
    <property type="entry name" value="FliP"/>
</dbReference>
<dbReference type="GO" id="GO:0044781">
    <property type="term" value="P:bacterial-type flagellum organization"/>
    <property type="evidence" value="ECO:0007669"/>
    <property type="project" value="UniProtKB-UniRule"/>
</dbReference>
<keyword evidence="14" id="KW-0282">Flagellum</keyword>
<evidence type="ECO:0000256" key="10">
    <source>
        <dbReference type="ARBA" id="ARBA00023143"/>
    </source>
</evidence>
<evidence type="ECO:0000256" key="9">
    <source>
        <dbReference type="ARBA" id="ARBA00023136"/>
    </source>
</evidence>
<keyword evidence="8 12" id="KW-1133">Transmembrane helix</keyword>
<feature type="transmembrane region" description="Helical" evidence="12">
    <location>
        <begin position="237"/>
        <end position="257"/>
    </location>
</feature>
<gene>
    <name evidence="12" type="primary">fliP</name>
    <name evidence="14" type="ORF">CCH01_08880</name>
</gene>
<dbReference type="EMBL" id="LT799839">
    <property type="protein sequence ID" value="SLK15504.1"/>
    <property type="molecule type" value="Genomic_DNA"/>
</dbReference>
<feature type="transmembrane region" description="Helical" evidence="12">
    <location>
        <begin position="201"/>
        <end position="225"/>
    </location>
</feature>
<dbReference type="InterPro" id="IPR005838">
    <property type="entry name" value="T3SS_IM_P"/>
</dbReference>
<dbReference type="GO" id="GO:0009425">
    <property type="term" value="C:bacterial-type flagellum basal body"/>
    <property type="evidence" value="ECO:0007669"/>
    <property type="project" value="UniProtKB-SubCell"/>
</dbReference>
<keyword evidence="6 12" id="KW-1005">Bacterial flagellum biogenesis</keyword>
<feature type="transmembrane region" description="Helical" evidence="12">
    <location>
        <begin position="99"/>
        <end position="118"/>
    </location>
</feature>
<keyword evidence="14" id="KW-0966">Cell projection</keyword>
<dbReference type="Proteomes" id="UP000190476">
    <property type="component" value="Chromosome I"/>
</dbReference>
<keyword evidence="9 12" id="KW-0472">Membrane</keyword>
<keyword evidence="11 12" id="KW-1006">Bacterial flagellum protein export</keyword>
<sequence length="258" mass="29194">MKNRKKYFLIIFLAMSFMFIYARSVHAAPNTMEVPNVNISVGGESGTAKNYVDNIKLLIVLTILTLLPSIIIMMTCFTRIIVVFSFLKSALGAQQSIPNQILVGLALFLTVFIMSPIYTEVNDKAFKPYMENKISQEEAIEVGTKPIRDFMLKQTRQKDLELFIETSKMDKDKITKDNIPLQVVIPAFTISELKTAFQIGFLLFMPFLIIDMVVASVLMSMGMFMLPPVMVSLPFKLLLFVMVDGWYLIVKSLVLSFG</sequence>
<keyword evidence="7 12" id="KW-0653">Protein transport</keyword>
<evidence type="ECO:0000256" key="7">
    <source>
        <dbReference type="ARBA" id="ARBA00022927"/>
    </source>
</evidence>
<keyword evidence="13" id="KW-0732">Signal</keyword>
<comment type="function">
    <text evidence="12">Plays a role in the flagellum-specific transport system.</text>
</comment>
<evidence type="ECO:0000256" key="8">
    <source>
        <dbReference type="ARBA" id="ARBA00022989"/>
    </source>
</evidence>
<dbReference type="OrthoDB" id="9805111at2"/>
<comment type="subcellular location">
    <subcellularLocation>
        <location evidence="12">Cell membrane</location>
        <topology evidence="12">Multi-pass membrane protein</topology>
    </subcellularLocation>
    <subcellularLocation>
        <location evidence="12">Bacterial flagellum basal body</location>
    </subcellularLocation>
</comment>
<comment type="similarity">
    <text evidence="1 12">Belongs to the FliP/MopC/SpaP family.</text>
</comment>
<feature type="chain" id="PRO_5013387147" description="Flagellar biosynthetic protein FliP" evidence="13">
    <location>
        <begin position="28"/>
        <end position="258"/>
    </location>
</feature>
<reference evidence="15" key="1">
    <citation type="submission" date="2017-03" db="EMBL/GenBank/DDBJ databases">
        <authorList>
            <person name="Falquet L."/>
            <person name="Falquet L."/>
        </authorList>
    </citation>
    <scope>NUCLEOTIDE SEQUENCE [LARGE SCALE GENOMIC DNA]</scope>
</reference>
<accession>A0A1U6J5I0</accession>
<keyword evidence="14" id="KW-0969">Cilium</keyword>
<feature type="signal peptide" evidence="13">
    <location>
        <begin position="1"/>
        <end position="27"/>
    </location>
</feature>
<proteinExistence type="inferred from homology"/>
<keyword evidence="15" id="KW-1185">Reference proteome</keyword>
<dbReference type="PANTHER" id="PTHR30587">
    <property type="entry name" value="FLAGELLAR BIOSYNTHETIC PROTEIN FLIP"/>
    <property type="match status" value="1"/>
</dbReference>
<dbReference type="GO" id="GO:0005886">
    <property type="term" value="C:plasma membrane"/>
    <property type="evidence" value="ECO:0007669"/>
    <property type="project" value="UniProtKB-SubCell"/>
</dbReference>
<protein>
    <recommendedName>
        <fullName evidence="2 12">Flagellar biosynthetic protein FliP</fullName>
    </recommendedName>
</protein>
<dbReference type="Pfam" id="PF00813">
    <property type="entry name" value="FliP"/>
    <property type="match status" value="1"/>
</dbReference>
<name>A0A1U6J5I0_9CLOT</name>
<dbReference type="NCBIfam" id="NF009438">
    <property type="entry name" value="PRK12797.1"/>
    <property type="match status" value="1"/>
</dbReference>
<evidence type="ECO:0000256" key="6">
    <source>
        <dbReference type="ARBA" id="ARBA00022795"/>
    </source>
</evidence>
<feature type="transmembrane region" description="Helical" evidence="12">
    <location>
        <begin position="57"/>
        <end position="87"/>
    </location>
</feature>
<dbReference type="GO" id="GO:0009306">
    <property type="term" value="P:protein secretion"/>
    <property type="evidence" value="ECO:0007669"/>
    <property type="project" value="UniProtKB-UniRule"/>
</dbReference>
<keyword evidence="4 12" id="KW-1003">Cell membrane</keyword>
<keyword evidence="5 12" id="KW-0812">Transmembrane</keyword>
<dbReference type="PROSITE" id="PS01061">
    <property type="entry name" value="FLIP_2"/>
    <property type="match status" value="1"/>
</dbReference>
<dbReference type="PROSITE" id="PS01060">
    <property type="entry name" value="FLIP_1"/>
    <property type="match status" value="1"/>
</dbReference>
<evidence type="ECO:0000256" key="1">
    <source>
        <dbReference type="ARBA" id="ARBA00006257"/>
    </source>
</evidence>
<dbReference type="AlphaFoldDB" id="A0A1U6J5I0"/>
<evidence type="ECO:0000313" key="15">
    <source>
        <dbReference type="Proteomes" id="UP000190476"/>
    </source>
</evidence>
<dbReference type="RefSeq" id="WP_079481232.1">
    <property type="nucleotide sequence ID" value="NZ_LT799839.1"/>
</dbReference>
<evidence type="ECO:0000256" key="11">
    <source>
        <dbReference type="ARBA" id="ARBA00023225"/>
    </source>
</evidence>
<evidence type="ECO:0000313" key="14">
    <source>
        <dbReference type="EMBL" id="SLK15504.1"/>
    </source>
</evidence>
<dbReference type="PRINTS" id="PR01302">
    <property type="entry name" value="TYPE3IMPPROT"/>
</dbReference>
<evidence type="ECO:0000256" key="3">
    <source>
        <dbReference type="ARBA" id="ARBA00022448"/>
    </source>
</evidence>
<evidence type="ECO:0000256" key="4">
    <source>
        <dbReference type="ARBA" id="ARBA00022475"/>
    </source>
</evidence>
<organism evidence="14 15">
    <name type="scientific">Clostridium chauvoei JF4335</name>
    <dbReference type="NCBI Taxonomy" id="1351755"/>
    <lineage>
        <taxon>Bacteria</taxon>
        <taxon>Bacillati</taxon>
        <taxon>Bacillota</taxon>
        <taxon>Clostridia</taxon>
        <taxon>Eubacteriales</taxon>
        <taxon>Clostridiaceae</taxon>
        <taxon>Clostridium</taxon>
    </lineage>
</organism>
<evidence type="ECO:0000256" key="13">
    <source>
        <dbReference type="SAM" id="SignalP"/>
    </source>
</evidence>
<evidence type="ECO:0000256" key="5">
    <source>
        <dbReference type="ARBA" id="ARBA00022692"/>
    </source>
</evidence>
<keyword evidence="10" id="KW-0975">Bacterial flagellum</keyword>
<dbReference type="PRINTS" id="PR00951">
    <property type="entry name" value="FLGBIOSNFLIP"/>
</dbReference>